<dbReference type="EMBL" id="DF968182">
    <property type="protein sequence ID" value="GAP42771.1"/>
    <property type="molecule type" value="Genomic_DNA"/>
</dbReference>
<protein>
    <recommendedName>
        <fullName evidence="2">GWxTD domain-containing protein</fullName>
    </recommendedName>
</protein>
<evidence type="ECO:0000256" key="1">
    <source>
        <dbReference type="SAM" id="SignalP"/>
    </source>
</evidence>
<keyword evidence="4" id="KW-1185">Reference proteome</keyword>
<dbReference type="OrthoDB" id="9814412at2"/>
<dbReference type="Pfam" id="PF20094">
    <property type="entry name" value="GWxTD_dom"/>
    <property type="match status" value="1"/>
</dbReference>
<accession>A0A0S7C1V7</accession>
<dbReference type="RefSeq" id="WP_082189475.1">
    <property type="nucleotide sequence ID" value="NZ_DF968182.1"/>
</dbReference>
<feature type="chain" id="PRO_5006633529" description="GWxTD domain-containing protein" evidence="1">
    <location>
        <begin position="20"/>
        <end position="409"/>
    </location>
</feature>
<evidence type="ECO:0000259" key="2">
    <source>
        <dbReference type="Pfam" id="PF20094"/>
    </source>
</evidence>
<dbReference type="NCBIfam" id="TIGR04514">
    <property type="entry name" value="GWxTD_dom"/>
    <property type="match status" value="1"/>
</dbReference>
<dbReference type="AlphaFoldDB" id="A0A0S7C1V7"/>
<feature type="signal peptide" evidence="1">
    <location>
        <begin position="1"/>
        <end position="19"/>
    </location>
</feature>
<proteinExistence type="predicted"/>
<gene>
    <name evidence="3" type="ORF">TBC1_11910</name>
</gene>
<dbReference type="InterPro" id="IPR030959">
    <property type="entry name" value="GWxTD_dom"/>
</dbReference>
<organism evidence="3">
    <name type="scientific">Lentimicrobium saccharophilum</name>
    <dbReference type="NCBI Taxonomy" id="1678841"/>
    <lineage>
        <taxon>Bacteria</taxon>
        <taxon>Pseudomonadati</taxon>
        <taxon>Bacteroidota</taxon>
        <taxon>Bacteroidia</taxon>
        <taxon>Bacteroidales</taxon>
        <taxon>Lentimicrobiaceae</taxon>
        <taxon>Lentimicrobium</taxon>
    </lineage>
</organism>
<keyword evidence="1" id="KW-0732">Signal</keyword>
<feature type="domain" description="GWxTD" evidence="2">
    <location>
        <begin position="255"/>
        <end position="409"/>
    </location>
</feature>
<dbReference type="STRING" id="1678841.TBC1_11910"/>
<evidence type="ECO:0000313" key="4">
    <source>
        <dbReference type="Proteomes" id="UP000053091"/>
    </source>
</evidence>
<dbReference type="Proteomes" id="UP000053091">
    <property type="component" value="Unassembled WGS sequence"/>
</dbReference>
<reference evidence="3" key="1">
    <citation type="journal article" date="2015" name="Genome Announc.">
        <title>Draft Genome Sequence of Bacteroidales Strain TBC1, a Novel Isolate from a Methanogenic Wastewater Treatment System.</title>
        <authorList>
            <person name="Tourlousse D.M."/>
            <person name="Matsuura N."/>
            <person name="Sun L."/>
            <person name="Toyonaga M."/>
            <person name="Kuroda K."/>
            <person name="Ohashi A."/>
            <person name="Cruz R."/>
            <person name="Yamaguchi T."/>
            <person name="Sekiguchi Y."/>
        </authorList>
    </citation>
    <scope>NUCLEOTIDE SEQUENCE [LARGE SCALE GENOMIC DNA]</scope>
    <source>
        <strain evidence="3">TBC1</strain>
    </source>
</reference>
<evidence type="ECO:0000313" key="3">
    <source>
        <dbReference type="EMBL" id="GAP42771.1"/>
    </source>
</evidence>
<name>A0A0S7C1V7_9BACT</name>
<sequence>MKSRLTFFFATLLTAMALAYCKGPAKLSYRNISNFYKPDLQLAGLSYALFNLNDSITNLYVRIPMKGLRYLPDNGAGKSRFRLSYQLFDGFEKGVLIDSASFTGMDSLTGRAIFMDSVPIRALAGNDYVLSIELLDLNAGNNYGAFLSLQKRQIYNVHDFLLLDESGIPLMRNFLYRNEKVRIRSNRLSDSLHFKYFTEKYLPGTPPFGFPDNIAINAADSVFGVKFRDGVTSSGTVPGEGRYLLYGGGSPVMVIHRFYDGFPDIGSTGQMRESLRYISTDAEYREMSQLPPRAAIDEFWIKLTGHSERALSQIRRYYGRVEEANRFFSLSREGWKSDRGMIYMVFGPPNLVYRNTLSEQWTYGEAGNPLSLRFLFNLETLPDNQSEYFLIRSETYRTPWHMAVSNWRR</sequence>